<comment type="caution">
    <text evidence="1">The sequence shown here is derived from an EMBL/GenBank/DDBJ whole genome shotgun (WGS) entry which is preliminary data.</text>
</comment>
<keyword evidence="2" id="KW-1185">Reference proteome</keyword>
<evidence type="ECO:0000313" key="2">
    <source>
        <dbReference type="Proteomes" id="UP001595377"/>
    </source>
</evidence>
<sequence length="70" mass="7417">MKLIPHIKEGARVALPCCPKAVVIGIDLGTDDASSKTWMRARPDGSLEILHVETVVAVPILGTIGERAAQ</sequence>
<protein>
    <submittedName>
        <fullName evidence="1">Uncharacterized protein</fullName>
    </submittedName>
</protein>
<dbReference type="EMBL" id="JBHRSP010000029">
    <property type="protein sequence ID" value="MFC3074959.1"/>
    <property type="molecule type" value="Genomic_DNA"/>
</dbReference>
<name>A0ABV7DKK4_9HYPH</name>
<evidence type="ECO:0000313" key="1">
    <source>
        <dbReference type="EMBL" id="MFC3074959.1"/>
    </source>
</evidence>
<dbReference type="RefSeq" id="WP_257315624.1">
    <property type="nucleotide sequence ID" value="NZ_JANFDG010000013.1"/>
</dbReference>
<reference evidence="2" key="1">
    <citation type="journal article" date="2019" name="Int. J. Syst. Evol. Microbiol.">
        <title>The Global Catalogue of Microorganisms (GCM) 10K type strain sequencing project: providing services to taxonomists for standard genome sequencing and annotation.</title>
        <authorList>
            <consortium name="The Broad Institute Genomics Platform"/>
            <consortium name="The Broad Institute Genome Sequencing Center for Infectious Disease"/>
            <person name="Wu L."/>
            <person name="Ma J."/>
        </authorList>
    </citation>
    <scope>NUCLEOTIDE SEQUENCE [LARGE SCALE GENOMIC DNA]</scope>
    <source>
        <strain evidence="2">KCTC 52677</strain>
    </source>
</reference>
<accession>A0ABV7DKK4</accession>
<organism evidence="1 2">
    <name type="scientific">Shinella pollutisoli</name>
    <dbReference type="NCBI Taxonomy" id="2250594"/>
    <lineage>
        <taxon>Bacteria</taxon>
        <taxon>Pseudomonadati</taxon>
        <taxon>Pseudomonadota</taxon>
        <taxon>Alphaproteobacteria</taxon>
        <taxon>Hyphomicrobiales</taxon>
        <taxon>Rhizobiaceae</taxon>
        <taxon>Shinella</taxon>
    </lineage>
</organism>
<gene>
    <name evidence="1" type="ORF">ACFOHH_17750</name>
</gene>
<dbReference type="Proteomes" id="UP001595377">
    <property type="component" value="Unassembled WGS sequence"/>
</dbReference>
<proteinExistence type="predicted"/>